<dbReference type="RefSeq" id="XP_663117.1">
    <property type="nucleotide sequence ID" value="XM_658025.1"/>
</dbReference>
<feature type="compositionally biased region" description="Low complexity" evidence="1">
    <location>
        <begin position="275"/>
        <end position="289"/>
    </location>
</feature>
<dbReference type="VEuPathDB" id="FungiDB:AN5513"/>
<feature type="compositionally biased region" description="Polar residues" evidence="1">
    <location>
        <begin position="611"/>
        <end position="625"/>
    </location>
</feature>
<dbReference type="PROSITE" id="PS51450">
    <property type="entry name" value="LRR"/>
    <property type="match status" value="1"/>
</dbReference>
<dbReference type="eggNOG" id="ENOG502S5T4">
    <property type="taxonomic scope" value="Eukaryota"/>
</dbReference>
<dbReference type="InterPro" id="IPR001611">
    <property type="entry name" value="Leu-rich_rpt"/>
</dbReference>
<dbReference type="InParanoid" id="Q5B1R7"/>
<dbReference type="HOGENOM" id="CLU_018351_0_0_1"/>
<dbReference type="Gene3D" id="3.80.10.10">
    <property type="entry name" value="Ribonuclease Inhibitor"/>
    <property type="match status" value="1"/>
</dbReference>
<feature type="region of interest" description="Disordered" evidence="1">
    <location>
        <begin position="572"/>
        <end position="625"/>
    </location>
</feature>
<protein>
    <recommendedName>
        <fullName evidence="4">Leucine rich repeat protein</fullName>
    </recommendedName>
</protein>
<evidence type="ECO:0000313" key="2">
    <source>
        <dbReference type="EMBL" id="CBF81765.1"/>
    </source>
</evidence>
<dbReference type="KEGG" id="ani:ANIA_05513"/>
<dbReference type="InterPro" id="IPR032675">
    <property type="entry name" value="LRR_dom_sf"/>
</dbReference>
<organism evidence="2 3">
    <name type="scientific">Emericella nidulans (strain FGSC A4 / ATCC 38163 / CBS 112.46 / NRRL 194 / M139)</name>
    <name type="common">Aspergillus nidulans</name>
    <dbReference type="NCBI Taxonomy" id="227321"/>
    <lineage>
        <taxon>Eukaryota</taxon>
        <taxon>Fungi</taxon>
        <taxon>Dikarya</taxon>
        <taxon>Ascomycota</taxon>
        <taxon>Pezizomycotina</taxon>
        <taxon>Eurotiomycetes</taxon>
        <taxon>Eurotiomycetidae</taxon>
        <taxon>Eurotiales</taxon>
        <taxon>Aspergillaceae</taxon>
        <taxon>Aspergillus</taxon>
        <taxon>Aspergillus subgen. Nidulantes</taxon>
    </lineage>
</organism>
<gene>
    <name evidence="2" type="ORF">ANIA_05513</name>
</gene>
<feature type="region of interest" description="Disordered" evidence="1">
    <location>
        <begin position="393"/>
        <end position="423"/>
    </location>
</feature>
<evidence type="ECO:0008006" key="4">
    <source>
        <dbReference type="Google" id="ProtNLM"/>
    </source>
</evidence>
<name>Q5B1R7_EMENI</name>
<dbReference type="GeneID" id="2871804"/>
<evidence type="ECO:0000256" key="1">
    <source>
        <dbReference type="SAM" id="MobiDB-lite"/>
    </source>
</evidence>
<reference evidence="3" key="1">
    <citation type="journal article" date="2005" name="Nature">
        <title>Sequencing of Aspergillus nidulans and comparative analysis with A. fumigatus and A. oryzae.</title>
        <authorList>
            <person name="Galagan J.E."/>
            <person name="Calvo S.E."/>
            <person name="Cuomo C."/>
            <person name="Ma L.J."/>
            <person name="Wortman J.R."/>
            <person name="Batzoglou S."/>
            <person name="Lee S.I."/>
            <person name="Basturkmen M."/>
            <person name="Spevak C.C."/>
            <person name="Clutterbuck J."/>
            <person name="Kapitonov V."/>
            <person name="Jurka J."/>
            <person name="Scazzocchio C."/>
            <person name="Farman M."/>
            <person name="Butler J."/>
            <person name="Purcell S."/>
            <person name="Harris S."/>
            <person name="Braus G.H."/>
            <person name="Draht O."/>
            <person name="Busch S."/>
            <person name="D'Enfert C."/>
            <person name="Bouchier C."/>
            <person name="Goldman G.H."/>
            <person name="Bell-Pedersen D."/>
            <person name="Griffiths-Jones S."/>
            <person name="Doonan J.H."/>
            <person name="Yu J."/>
            <person name="Vienken K."/>
            <person name="Pain A."/>
            <person name="Freitag M."/>
            <person name="Selker E.U."/>
            <person name="Archer D.B."/>
            <person name="Penalva M.A."/>
            <person name="Oakley B.R."/>
            <person name="Momany M."/>
            <person name="Tanaka T."/>
            <person name="Kumagai T."/>
            <person name="Asai K."/>
            <person name="Machida M."/>
            <person name="Nierman W.C."/>
            <person name="Denning D.W."/>
            <person name="Caddick M."/>
            <person name="Hynes M."/>
            <person name="Paoletti M."/>
            <person name="Fischer R."/>
            <person name="Miller B."/>
            <person name="Dyer P."/>
            <person name="Sachs M.S."/>
            <person name="Osmani S.A."/>
            <person name="Birren B.W."/>
        </authorList>
    </citation>
    <scope>NUCLEOTIDE SEQUENCE [LARGE SCALE GENOMIC DNA]</scope>
    <source>
        <strain evidence="3">FGSC A4 / ATCC 38163 / CBS 112.46 / NRRL 194 / M139</strain>
    </source>
</reference>
<proteinExistence type="predicted"/>
<dbReference type="OrthoDB" id="9876299at2759"/>
<dbReference type="AlphaFoldDB" id="Q5B1R7"/>
<dbReference type="SUPFAM" id="SSF52047">
    <property type="entry name" value="RNI-like"/>
    <property type="match status" value="1"/>
</dbReference>
<accession>Q5B1R7</accession>
<sequence length="707" mass="77471">MSKTAITEIRTDNFLKSFTCQRLEQHSTKRLYCGFVVFERKTDYSTMTMGRLTYSARKIGGIKAGQVVSKDLKKRIPPGLGSKAAARDPTLELDLTGKCLTDEGFAQFIDDLIECIWYRDEAHPAGLAKVTEVHLQGNNLTIYSLPKLGEVIAKSPGDLRELDLSNNNIRVVTAEEKAIWKSFLCCFKNCYVLMKLDLSGNPLGVAGLEILASVYIKSDLEYLEADADAIVRENLGLASDSVLAGETGALKIGENSSKENTDPRSGMGRSKKSPNKGGKTGKQNGTPTTVISSKNISFADLKKYACTRGLRSVPYFILSNLELRTSSAVHLSRMLATQRAAEQLLTFLPPAKASAIPESAEEGKSIIWQPNDGLGATAKRLLEVTESILAQKTKTQAQEVSDGDENTYERAEGSETDEDTKRKVQSKLALEFTRLTKRVRLEALKQEGTCASDIAITALQMMVVSRALLLEDRDRVVEASKIERAEAPLNTEGPTFEEGQEGLQGQEYVLEVEPSVEQPLSPVEYLPEPQYTFPQSFATGPFHPGAKLFDEEFPALQPILHEPPRLLTKPATTEPEVEEAAAPSVITGPSSSPGYPASSENGTKANGGSGSSHPTRSGKGNSRFSVAQKARKSSWRYNLPTEIWQRIIADAVGANGILDQEQQQRIMQYAADWDAVAYELTIKGAEDHQQIWKFLQTVGCFTYSPLA</sequence>
<accession>C8VGA3</accession>
<keyword evidence="3" id="KW-1185">Reference proteome</keyword>
<evidence type="ECO:0000313" key="3">
    <source>
        <dbReference type="Proteomes" id="UP000000560"/>
    </source>
</evidence>
<feature type="region of interest" description="Disordered" evidence="1">
    <location>
        <begin position="253"/>
        <end position="289"/>
    </location>
</feature>
<dbReference type="Proteomes" id="UP000000560">
    <property type="component" value="Chromosome V"/>
</dbReference>
<dbReference type="EMBL" id="BN001305">
    <property type="protein sequence ID" value="CBF81765.1"/>
    <property type="molecule type" value="Genomic_DNA"/>
</dbReference>
<feature type="compositionally biased region" description="Low complexity" evidence="1">
    <location>
        <begin position="572"/>
        <end position="599"/>
    </location>
</feature>
<reference evidence="3" key="2">
    <citation type="journal article" date="2009" name="Fungal Genet. Biol.">
        <title>The 2008 update of the Aspergillus nidulans genome annotation: a community effort.</title>
        <authorList>
            <person name="Wortman J.R."/>
            <person name="Gilsenan J.M."/>
            <person name="Joardar V."/>
            <person name="Deegan J."/>
            <person name="Clutterbuck J."/>
            <person name="Andersen M.R."/>
            <person name="Archer D."/>
            <person name="Bencina M."/>
            <person name="Braus G."/>
            <person name="Coutinho P."/>
            <person name="von Dohren H."/>
            <person name="Doonan J."/>
            <person name="Driessen A.J."/>
            <person name="Durek P."/>
            <person name="Espeso E."/>
            <person name="Fekete E."/>
            <person name="Flipphi M."/>
            <person name="Estrada C.G."/>
            <person name="Geysens S."/>
            <person name="Goldman G."/>
            <person name="de Groot P.W."/>
            <person name="Hansen K."/>
            <person name="Harris S.D."/>
            <person name="Heinekamp T."/>
            <person name="Helmstaedt K."/>
            <person name="Henrissat B."/>
            <person name="Hofmann G."/>
            <person name="Homan T."/>
            <person name="Horio T."/>
            <person name="Horiuchi H."/>
            <person name="James S."/>
            <person name="Jones M."/>
            <person name="Karaffa L."/>
            <person name="Karanyi Z."/>
            <person name="Kato M."/>
            <person name="Keller N."/>
            <person name="Kelly D.E."/>
            <person name="Kiel J.A."/>
            <person name="Kim J.M."/>
            <person name="van der Klei I.J."/>
            <person name="Klis F.M."/>
            <person name="Kovalchuk A."/>
            <person name="Krasevec N."/>
            <person name="Kubicek C.P."/>
            <person name="Liu B."/>
            <person name="Maccabe A."/>
            <person name="Meyer V."/>
            <person name="Mirabito P."/>
            <person name="Miskei M."/>
            <person name="Mos M."/>
            <person name="Mullins J."/>
            <person name="Nelson D.R."/>
            <person name="Nielsen J."/>
            <person name="Oakley B.R."/>
            <person name="Osmani S.A."/>
            <person name="Pakula T."/>
            <person name="Paszewski A."/>
            <person name="Paulsen I."/>
            <person name="Pilsyk S."/>
            <person name="Pocsi I."/>
            <person name="Punt P.J."/>
            <person name="Ram A.F."/>
            <person name="Ren Q."/>
            <person name="Robellet X."/>
            <person name="Robson G."/>
            <person name="Seiboth B."/>
            <person name="van Solingen P."/>
            <person name="Specht T."/>
            <person name="Sun J."/>
            <person name="Taheri-Talesh N."/>
            <person name="Takeshita N."/>
            <person name="Ussery D."/>
            <person name="vanKuyk P.A."/>
            <person name="Visser H."/>
            <person name="van de Vondervoort P.J."/>
            <person name="de Vries R.P."/>
            <person name="Walton J."/>
            <person name="Xiang X."/>
            <person name="Xiong Y."/>
            <person name="Zeng A.P."/>
            <person name="Brandt B.W."/>
            <person name="Cornell M.J."/>
            <person name="van den Hondel C.A."/>
            <person name="Visser J."/>
            <person name="Oliver S.G."/>
            <person name="Turner G."/>
        </authorList>
    </citation>
    <scope>GENOME REANNOTATION</scope>
    <source>
        <strain evidence="3">FGSC A4 / ATCC 38163 / CBS 112.46 / NRRL 194 / M139</strain>
    </source>
</reference>
<dbReference type="OMA" id="CKSIIWR"/>
<dbReference type="Pfam" id="PF00560">
    <property type="entry name" value="LRR_1"/>
    <property type="match status" value="1"/>
</dbReference>